<evidence type="ECO:0000313" key="2">
    <source>
        <dbReference type="EMBL" id="KAF7637371.1"/>
    </source>
</evidence>
<feature type="compositionally biased region" description="Basic and acidic residues" evidence="1">
    <location>
        <begin position="351"/>
        <end position="365"/>
    </location>
</feature>
<name>A0A8S9ZWR4_9BILA</name>
<feature type="compositionally biased region" description="Basic and acidic residues" evidence="1">
    <location>
        <begin position="211"/>
        <end position="222"/>
    </location>
</feature>
<accession>A0A8S9ZWR4</accession>
<dbReference type="AlphaFoldDB" id="A0A8S9ZWR4"/>
<proteinExistence type="predicted"/>
<sequence length="401" mass="45589">MTMLLIPPPPPPPPEDKKEKHSSPSNTNNSFERRQKNKAMFANAFEQIRNVGKTSTNKSNTELSFSSSKISSSILEQSNNNQQKEHSDNLIIRDPRLLKHSNQQLIQNINKTTITTTTTINNNNNISSIFKEKEEEEIKKEEFNNNETLTIKIVNKEEENSSLLLKPYSPSQVIISSSELMELEEGNDEKTIYPTLKEKEDFQQIETKIIEENKKEKSEHLNENISGIDESGGEIPMDISASSADLSTTQTTSNKDKKAMDELSPESISSDSEKEKDEGEEEFETIFPQQLINTSSSSGFGFDYLTWNTSSSPLKIRSEQIPTNSVKTNNETNIIGYEHSSNSNGEGSKISNDDKIQIEDKNEEKKEEEDDKDFRQLWPSSEIRQKWFEKTSEVNITKSTN</sequence>
<organism evidence="2 3">
    <name type="scientific">Meloidogyne graminicola</name>
    <dbReference type="NCBI Taxonomy" id="189291"/>
    <lineage>
        <taxon>Eukaryota</taxon>
        <taxon>Metazoa</taxon>
        <taxon>Ecdysozoa</taxon>
        <taxon>Nematoda</taxon>
        <taxon>Chromadorea</taxon>
        <taxon>Rhabditida</taxon>
        <taxon>Tylenchina</taxon>
        <taxon>Tylenchomorpha</taxon>
        <taxon>Tylenchoidea</taxon>
        <taxon>Meloidogynidae</taxon>
        <taxon>Meloidogyninae</taxon>
        <taxon>Meloidogyne</taxon>
    </lineage>
</organism>
<dbReference type="EMBL" id="JABEBT010000020">
    <property type="protein sequence ID" value="KAF7637371.1"/>
    <property type="molecule type" value="Genomic_DNA"/>
</dbReference>
<feature type="compositionally biased region" description="Polar residues" evidence="1">
    <location>
        <begin position="335"/>
        <end position="350"/>
    </location>
</feature>
<feature type="region of interest" description="Disordered" evidence="1">
    <location>
        <begin position="335"/>
        <end position="376"/>
    </location>
</feature>
<feature type="compositionally biased region" description="Polar residues" evidence="1">
    <location>
        <begin position="240"/>
        <end position="253"/>
    </location>
</feature>
<dbReference type="Proteomes" id="UP000605970">
    <property type="component" value="Unassembled WGS sequence"/>
</dbReference>
<feature type="region of interest" description="Disordered" evidence="1">
    <location>
        <begin position="211"/>
        <end position="292"/>
    </location>
</feature>
<keyword evidence="3" id="KW-1185">Reference proteome</keyword>
<feature type="compositionally biased region" description="Pro residues" evidence="1">
    <location>
        <begin position="1"/>
        <end position="13"/>
    </location>
</feature>
<gene>
    <name evidence="2" type="ORF">Mgra_00003115</name>
</gene>
<feature type="region of interest" description="Disordered" evidence="1">
    <location>
        <begin position="1"/>
        <end position="40"/>
    </location>
</feature>
<protein>
    <submittedName>
        <fullName evidence="2">Uncharacterized protein</fullName>
    </submittedName>
</protein>
<evidence type="ECO:0000313" key="3">
    <source>
        <dbReference type="Proteomes" id="UP000605970"/>
    </source>
</evidence>
<reference evidence="2" key="1">
    <citation type="journal article" date="2020" name="Ecol. Evol.">
        <title>Genome structure and content of the rice root-knot nematode (Meloidogyne graminicola).</title>
        <authorList>
            <person name="Phan N.T."/>
            <person name="Danchin E.G.J."/>
            <person name="Klopp C."/>
            <person name="Perfus-Barbeoch L."/>
            <person name="Kozlowski D.K."/>
            <person name="Koutsovoulos G.D."/>
            <person name="Lopez-Roques C."/>
            <person name="Bouchez O."/>
            <person name="Zahm M."/>
            <person name="Besnard G."/>
            <person name="Bellafiore S."/>
        </authorList>
    </citation>
    <scope>NUCLEOTIDE SEQUENCE</scope>
    <source>
        <strain evidence="2">VN-18</strain>
    </source>
</reference>
<evidence type="ECO:0000256" key="1">
    <source>
        <dbReference type="SAM" id="MobiDB-lite"/>
    </source>
</evidence>
<comment type="caution">
    <text evidence="2">The sequence shown here is derived from an EMBL/GenBank/DDBJ whole genome shotgun (WGS) entry which is preliminary data.</text>
</comment>